<dbReference type="Pfam" id="PF01287">
    <property type="entry name" value="eIF-5a"/>
    <property type="match status" value="1"/>
</dbReference>
<evidence type="ECO:0000256" key="4">
    <source>
        <dbReference type="RuleBase" id="RU362005"/>
    </source>
</evidence>
<evidence type="ECO:0000259" key="5">
    <source>
        <dbReference type="SMART" id="SM01376"/>
    </source>
</evidence>
<protein>
    <recommendedName>
        <fullName evidence="4">Eukaryotic translation initiation factor 5A</fullName>
        <shortName evidence="4">eIF-5A</shortName>
    </recommendedName>
</protein>
<name>A0ABQ5K8X4_9EUKA</name>
<comment type="PTM">
    <text evidence="4">eIF-5A seems to be the only eukaryotic protein to have a hypusine residue which is a post-translational modification of a lysine by the addition of a butylamino group.</text>
</comment>
<sequence length="154" mass="16688">MEGQVNGSFTYPVAAGQLRKGGYVMIDGNPCKIVKITIHKTGKHGHAKARVTGVDLFGSAKREDIYSTSHSVDVPVIERQELSLVDIEDDSDNLILMGTDGSFREDLDAPHGKLGEDLRAAFSALNEDSEELLCTVISALGKERIVAYRVGREG</sequence>
<dbReference type="Pfam" id="PF21485">
    <property type="entry name" value="IF5A-like_N"/>
    <property type="match status" value="1"/>
</dbReference>
<accession>A0ABQ5K8X4</accession>
<dbReference type="PROSITE" id="PS00302">
    <property type="entry name" value="IF5A_HYPUSINE"/>
    <property type="match status" value="1"/>
</dbReference>
<dbReference type="PANTHER" id="PTHR11673">
    <property type="entry name" value="TRANSLATION INITIATION FACTOR 5A FAMILY MEMBER"/>
    <property type="match status" value="1"/>
</dbReference>
<dbReference type="SUPFAM" id="SSF50104">
    <property type="entry name" value="Translation proteins SH3-like domain"/>
    <property type="match status" value="1"/>
</dbReference>
<dbReference type="InterPro" id="IPR019769">
    <property type="entry name" value="Trans_elong_IF5A_hypusine_site"/>
</dbReference>
<dbReference type="InterPro" id="IPR020189">
    <property type="entry name" value="IF5A_C"/>
</dbReference>
<comment type="caution">
    <text evidence="6">The sequence shown here is derived from an EMBL/GenBank/DDBJ whole genome shotgun (WGS) entry which is preliminary data.</text>
</comment>
<dbReference type="EMBL" id="BQXS01000100">
    <property type="protein sequence ID" value="GKT27919.1"/>
    <property type="molecule type" value="Genomic_DNA"/>
</dbReference>
<comment type="function">
    <text evidence="4">Translation factor that promotes translation elongation and termination, particularly upon ribosome stalling at specific amino acid sequence contexts. Binds between the exit (E) and peptidyl (P) site of the ribosome and promotes rescue of stalled ribosome: specifically required for efficient translation of polyproline-containing peptides as well as other motifs that stall the ribosome. Acts as ribosome quality control (RQC) cofactor by joining the RQC complex to facilitate peptidyl transfer during CAT tailing step.</text>
</comment>
<dbReference type="SUPFAM" id="SSF50249">
    <property type="entry name" value="Nucleic acid-binding proteins"/>
    <property type="match status" value="1"/>
</dbReference>
<proteinExistence type="inferred from homology"/>
<organism evidence="6 8">
    <name type="scientific">Aduncisulcus paluster</name>
    <dbReference type="NCBI Taxonomy" id="2918883"/>
    <lineage>
        <taxon>Eukaryota</taxon>
        <taxon>Metamonada</taxon>
        <taxon>Carpediemonas-like organisms</taxon>
        <taxon>Aduncisulcus</taxon>
    </lineage>
</organism>
<dbReference type="InterPro" id="IPR012340">
    <property type="entry name" value="NA-bd_OB-fold"/>
</dbReference>
<keyword evidence="8" id="KW-1185">Reference proteome</keyword>
<evidence type="ECO:0000256" key="3">
    <source>
        <dbReference type="ARBA" id="ARBA00023071"/>
    </source>
</evidence>
<evidence type="ECO:0000313" key="7">
    <source>
        <dbReference type="EMBL" id="GKT33213.1"/>
    </source>
</evidence>
<evidence type="ECO:0000256" key="1">
    <source>
        <dbReference type="ARBA" id="ARBA00006016"/>
    </source>
</evidence>
<evidence type="ECO:0000256" key="2">
    <source>
        <dbReference type="ARBA" id="ARBA00022917"/>
    </source>
</evidence>
<dbReference type="PIRSF" id="PIRSF003025">
    <property type="entry name" value="eIF5A"/>
    <property type="match status" value="1"/>
</dbReference>
<dbReference type="Proteomes" id="UP001057375">
    <property type="component" value="Unassembled WGS sequence"/>
</dbReference>
<dbReference type="SMART" id="SM01376">
    <property type="entry name" value="eIF-5a"/>
    <property type="match status" value="1"/>
</dbReference>
<evidence type="ECO:0000313" key="8">
    <source>
        <dbReference type="Proteomes" id="UP001057375"/>
    </source>
</evidence>
<feature type="domain" description="Translation initiation factor 5A C-terminal" evidence="5">
    <location>
        <begin position="76"/>
        <end position="149"/>
    </location>
</feature>
<dbReference type="Gene3D" id="2.40.50.140">
    <property type="entry name" value="Nucleic acid-binding proteins"/>
    <property type="match status" value="1"/>
</dbReference>
<dbReference type="EMBL" id="BQXS01010172">
    <property type="protein sequence ID" value="GKT33213.1"/>
    <property type="molecule type" value="Genomic_DNA"/>
</dbReference>
<dbReference type="InterPro" id="IPR014722">
    <property type="entry name" value="Rib_uL2_dom2"/>
</dbReference>
<dbReference type="NCBIfam" id="TIGR00037">
    <property type="entry name" value="eIF_5A"/>
    <property type="match status" value="1"/>
</dbReference>
<dbReference type="InterPro" id="IPR001884">
    <property type="entry name" value="IF5A-like"/>
</dbReference>
<keyword evidence="3 4" id="KW-0385">Hypusine</keyword>
<dbReference type="InterPro" id="IPR008991">
    <property type="entry name" value="Translation_prot_SH3-like_sf"/>
</dbReference>
<keyword evidence="2 4" id="KW-0648">Protein biosynthesis</keyword>
<comment type="similarity">
    <text evidence="1 4">Belongs to the eIF-5A family.</text>
</comment>
<gene>
    <name evidence="6" type="ORF">ADUPG1_000283</name>
    <name evidence="7" type="ORF">ADUPG1_007195</name>
</gene>
<dbReference type="GO" id="GO:0003743">
    <property type="term" value="F:translation initiation factor activity"/>
    <property type="evidence" value="ECO:0007669"/>
    <property type="project" value="UniProtKB-KW"/>
</dbReference>
<keyword evidence="6" id="KW-0396">Initiation factor</keyword>
<reference evidence="6" key="1">
    <citation type="submission" date="2022-03" db="EMBL/GenBank/DDBJ databases">
        <title>Draft genome sequence of Aduncisulcus paluster, a free-living microaerophilic Fornicata.</title>
        <authorList>
            <person name="Yuyama I."/>
            <person name="Kume K."/>
            <person name="Tamura T."/>
            <person name="Inagaki Y."/>
            <person name="Hashimoto T."/>
        </authorList>
    </citation>
    <scope>NUCLEOTIDE SEQUENCE</scope>
    <source>
        <strain evidence="6">NY0171</strain>
    </source>
</reference>
<evidence type="ECO:0000313" key="6">
    <source>
        <dbReference type="EMBL" id="GKT27919.1"/>
    </source>
</evidence>
<dbReference type="InterPro" id="IPR048670">
    <property type="entry name" value="IF5A-like_N"/>
</dbReference>
<dbReference type="Gene3D" id="2.30.30.30">
    <property type="match status" value="1"/>
</dbReference>